<dbReference type="SMART" id="SM01040">
    <property type="entry name" value="Bro-N"/>
    <property type="match status" value="1"/>
</dbReference>
<sequence>MTDHHEPILFYRHNRPLHVLWLESQAWFCALELGRMTGHFFDQHCIRKLDPDQHRKVQLLRYGQYQATVMISESGAYTLLAHHYIPENRHLRHWLTHEVVAVLRDGREPEKTDLPRLGLMRWPGGATASLLYWQSEPWIRLRDVPVVLKVEGPIVLPVKRKSSWRECAQRALRLHRFGD</sequence>
<evidence type="ECO:0000313" key="2">
    <source>
        <dbReference type="EMBL" id="MBM5460396.1"/>
    </source>
</evidence>
<keyword evidence="3" id="KW-1185">Reference proteome</keyword>
<gene>
    <name evidence="2" type="ORF">H8F21_22785</name>
</gene>
<comment type="caution">
    <text evidence="2">The sequence shown here is derived from an EMBL/GenBank/DDBJ whole genome shotgun (WGS) entry which is preliminary data.</text>
</comment>
<accession>A0ABS2C3E0</accession>
<reference evidence="2 3" key="1">
    <citation type="submission" date="2020-08" db="EMBL/GenBank/DDBJ databases">
        <title>Description of novel Pseudomonas species.</title>
        <authorList>
            <person name="Duman M."/>
            <person name="Mulet M."/>
            <person name="Altun S."/>
            <person name="Saticioglu I.B."/>
            <person name="Lalucat J."/>
            <person name="Garcia-Valdes E."/>
        </authorList>
    </citation>
    <scope>NUCLEOTIDE SEQUENCE [LARGE SCALE GENOMIC DNA]</scope>
    <source>
        <strain evidence="2 3">P66</strain>
    </source>
</reference>
<proteinExistence type="predicted"/>
<protein>
    <submittedName>
        <fullName evidence="2">Bro-N domain-containing protein</fullName>
    </submittedName>
</protein>
<dbReference type="RefSeq" id="WP_136474941.1">
    <property type="nucleotide sequence ID" value="NZ_JACOPV010000016.1"/>
</dbReference>
<evidence type="ECO:0000259" key="1">
    <source>
        <dbReference type="PROSITE" id="PS51750"/>
    </source>
</evidence>
<dbReference type="PANTHER" id="PTHR36180:SF2">
    <property type="entry name" value="BRO FAMILY PROTEIN"/>
    <property type="match status" value="1"/>
</dbReference>
<feature type="domain" description="Bro-N" evidence="1">
    <location>
        <begin position="1"/>
        <end position="107"/>
    </location>
</feature>
<organism evidence="2 3">
    <name type="scientific">Pseudomonas arcuscaelestis</name>
    <dbReference type="NCBI Taxonomy" id="2710591"/>
    <lineage>
        <taxon>Bacteria</taxon>
        <taxon>Pseudomonadati</taxon>
        <taxon>Pseudomonadota</taxon>
        <taxon>Gammaproteobacteria</taxon>
        <taxon>Pseudomonadales</taxon>
        <taxon>Pseudomonadaceae</taxon>
        <taxon>Pseudomonas</taxon>
    </lineage>
</organism>
<dbReference type="Proteomes" id="UP000745663">
    <property type="component" value="Unassembled WGS sequence"/>
</dbReference>
<dbReference type="EMBL" id="JACOPV010000016">
    <property type="protein sequence ID" value="MBM5460396.1"/>
    <property type="molecule type" value="Genomic_DNA"/>
</dbReference>
<dbReference type="Pfam" id="PF02498">
    <property type="entry name" value="Bro-N"/>
    <property type="match status" value="1"/>
</dbReference>
<dbReference type="PROSITE" id="PS51750">
    <property type="entry name" value="BRO_N"/>
    <property type="match status" value="1"/>
</dbReference>
<dbReference type="PANTHER" id="PTHR36180">
    <property type="entry name" value="DNA-BINDING PROTEIN-RELATED-RELATED"/>
    <property type="match status" value="1"/>
</dbReference>
<evidence type="ECO:0000313" key="3">
    <source>
        <dbReference type="Proteomes" id="UP000745663"/>
    </source>
</evidence>
<name>A0ABS2C3E0_9PSED</name>
<dbReference type="InterPro" id="IPR003497">
    <property type="entry name" value="BRO_N_domain"/>
</dbReference>